<proteinExistence type="predicted"/>
<reference evidence="3 4" key="1">
    <citation type="journal article" date="2024" name="Nat. Commun.">
        <title>Phylogenomics reveals the evolutionary origins of lichenization in chlorophyte algae.</title>
        <authorList>
            <person name="Puginier C."/>
            <person name="Libourel C."/>
            <person name="Otte J."/>
            <person name="Skaloud P."/>
            <person name="Haon M."/>
            <person name="Grisel S."/>
            <person name="Petersen M."/>
            <person name="Berrin J.G."/>
            <person name="Delaux P.M."/>
            <person name="Dal Grande F."/>
            <person name="Keller J."/>
        </authorList>
    </citation>
    <scope>NUCLEOTIDE SEQUENCE [LARGE SCALE GENOMIC DNA]</scope>
    <source>
        <strain evidence="3 4">SAG 2043</strain>
    </source>
</reference>
<evidence type="ECO:0000256" key="2">
    <source>
        <dbReference type="SAM" id="Phobius"/>
    </source>
</evidence>
<keyword evidence="2" id="KW-0472">Membrane</keyword>
<dbReference type="Proteomes" id="UP001489004">
    <property type="component" value="Unassembled WGS sequence"/>
</dbReference>
<evidence type="ECO:0000256" key="1">
    <source>
        <dbReference type="SAM" id="MobiDB-lite"/>
    </source>
</evidence>
<sequence>MTAQIFLDETYLVPRLVGWVMLLAVAVADGCLHRNVRVKGWQLHRGVTLVIAAYVVQDVLLTTYTFAAKHPSSFSSGVFEAYIFFTDLADSLFIGLLLLIAAGYCITRDNLGPYRSKVLGIPIVYFVTTLTVDYIINAVQGKIAFETTNPEADLATPDTFSGWEFFILNICEVASLVALLLAWVYIFDTVQHERELLEQPREGYVGSVRRDEEAGQGETGAGGHAVQLPQEVLEANAGGDLHDVYAEVTGNDADAPKTVQDRLVHRSKIRLMQQFMWGVGTYVIATAVVILLPLFVVNTPGEDALVVVLVAQNVVLWGLLAALCYIFRLREDSPYLLLEEDSPETVTGLDSLADDPSLEMGSLSLGPVAPHTPDSKRYGDLERGNDTPVSINRNYSLGEDDDEFRVTPKAVEKQRASEAKGTAVLIDKLRGDSASDKQA</sequence>
<dbReference type="EMBL" id="JALJOR010000003">
    <property type="protein sequence ID" value="KAK9819921.1"/>
    <property type="molecule type" value="Genomic_DNA"/>
</dbReference>
<keyword evidence="4" id="KW-1185">Reference proteome</keyword>
<feature type="transmembrane region" description="Helical" evidence="2">
    <location>
        <begin position="118"/>
        <end position="136"/>
    </location>
</feature>
<feature type="transmembrane region" description="Helical" evidence="2">
    <location>
        <begin position="82"/>
        <end position="106"/>
    </location>
</feature>
<dbReference type="AlphaFoldDB" id="A0AAW1QFD1"/>
<feature type="transmembrane region" description="Helical" evidence="2">
    <location>
        <begin position="275"/>
        <end position="298"/>
    </location>
</feature>
<feature type="transmembrane region" description="Helical" evidence="2">
    <location>
        <begin position="46"/>
        <end position="67"/>
    </location>
</feature>
<evidence type="ECO:0000313" key="3">
    <source>
        <dbReference type="EMBL" id="KAK9819921.1"/>
    </source>
</evidence>
<keyword evidence="2" id="KW-0812">Transmembrane</keyword>
<comment type="caution">
    <text evidence="3">The sequence shown here is derived from an EMBL/GenBank/DDBJ whole genome shotgun (WGS) entry which is preliminary data.</text>
</comment>
<organism evidence="3 4">
    <name type="scientific">[Myrmecia] bisecta</name>
    <dbReference type="NCBI Taxonomy" id="41462"/>
    <lineage>
        <taxon>Eukaryota</taxon>
        <taxon>Viridiplantae</taxon>
        <taxon>Chlorophyta</taxon>
        <taxon>core chlorophytes</taxon>
        <taxon>Trebouxiophyceae</taxon>
        <taxon>Trebouxiales</taxon>
        <taxon>Trebouxiaceae</taxon>
        <taxon>Myrmecia</taxon>
    </lineage>
</organism>
<accession>A0AAW1QFD1</accession>
<protein>
    <submittedName>
        <fullName evidence="3">Uncharacterized protein</fullName>
    </submittedName>
</protein>
<evidence type="ECO:0000313" key="4">
    <source>
        <dbReference type="Proteomes" id="UP001489004"/>
    </source>
</evidence>
<name>A0AAW1QFD1_9CHLO</name>
<feature type="compositionally biased region" description="Basic and acidic residues" evidence="1">
    <location>
        <begin position="373"/>
        <end position="385"/>
    </location>
</feature>
<feature type="region of interest" description="Disordered" evidence="1">
    <location>
        <begin position="362"/>
        <end position="403"/>
    </location>
</feature>
<feature type="transmembrane region" description="Helical" evidence="2">
    <location>
        <begin position="165"/>
        <end position="187"/>
    </location>
</feature>
<keyword evidence="2" id="KW-1133">Transmembrane helix</keyword>
<feature type="transmembrane region" description="Helical" evidence="2">
    <location>
        <begin position="304"/>
        <end position="327"/>
    </location>
</feature>
<feature type="transmembrane region" description="Helical" evidence="2">
    <location>
        <begin position="16"/>
        <end position="34"/>
    </location>
</feature>
<gene>
    <name evidence="3" type="ORF">WJX72_003958</name>
</gene>